<evidence type="ECO:0000313" key="9">
    <source>
        <dbReference type="Proteomes" id="UP000557717"/>
    </source>
</evidence>
<name>A0A840UXH7_9BACT</name>
<organism evidence="8 9">
    <name type="scientific">Haloferula luteola</name>
    <dbReference type="NCBI Taxonomy" id="595692"/>
    <lineage>
        <taxon>Bacteria</taxon>
        <taxon>Pseudomonadati</taxon>
        <taxon>Verrucomicrobiota</taxon>
        <taxon>Verrucomicrobiia</taxon>
        <taxon>Verrucomicrobiales</taxon>
        <taxon>Verrucomicrobiaceae</taxon>
        <taxon>Haloferula</taxon>
    </lineage>
</organism>
<keyword evidence="9" id="KW-1185">Reference proteome</keyword>
<feature type="signal peptide" evidence="6">
    <location>
        <begin position="1"/>
        <end position="22"/>
    </location>
</feature>
<dbReference type="Proteomes" id="UP000557717">
    <property type="component" value="Unassembled WGS sequence"/>
</dbReference>
<evidence type="ECO:0000313" key="8">
    <source>
        <dbReference type="EMBL" id="MBB5350867.1"/>
    </source>
</evidence>
<evidence type="ECO:0000259" key="7">
    <source>
        <dbReference type="Pfam" id="PF17801"/>
    </source>
</evidence>
<dbReference type="EMBL" id="JACHFD010000004">
    <property type="protein sequence ID" value="MBB5350867.1"/>
    <property type="molecule type" value="Genomic_DNA"/>
</dbReference>
<reference evidence="8 9" key="1">
    <citation type="submission" date="2020-08" db="EMBL/GenBank/DDBJ databases">
        <title>Genomic Encyclopedia of Type Strains, Phase IV (KMG-IV): sequencing the most valuable type-strain genomes for metagenomic binning, comparative biology and taxonomic classification.</title>
        <authorList>
            <person name="Goeker M."/>
        </authorList>
    </citation>
    <scope>NUCLEOTIDE SEQUENCE [LARGE SCALE GENOMIC DNA]</scope>
    <source>
        <strain evidence="8 9">YC6886</strain>
    </source>
</reference>
<evidence type="ECO:0000256" key="2">
    <source>
        <dbReference type="ARBA" id="ARBA00022729"/>
    </source>
</evidence>
<dbReference type="GO" id="GO:0004557">
    <property type="term" value="F:alpha-galactosidase activity"/>
    <property type="evidence" value="ECO:0007669"/>
    <property type="project" value="UniProtKB-EC"/>
</dbReference>
<protein>
    <recommendedName>
        <fullName evidence="5">Alpha-galactosidase</fullName>
        <ecNumber evidence="5">3.2.1.22</ecNumber>
    </recommendedName>
    <alternativeName>
        <fullName evidence="5">Melibiase</fullName>
    </alternativeName>
</protein>
<dbReference type="GO" id="GO:0005975">
    <property type="term" value="P:carbohydrate metabolic process"/>
    <property type="evidence" value="ECO:0007669"/>
    <property type="project" value="InterPro"/>
</dbReference>
<dbReference type="Pfam" id="PF17801">
    <property type="entry name" value="Melibiase_C"/>
    <property type="match status" value="1"/>
</dbReference>
<dbReference type="EC" id="3.2.1.22" evidence="5"/>
<dbReference type="CDD" id="cd14792">
    <property type="entry name" value="GH27"/>
    <property type="match status" value="1"/>
</dbReference>
<evidence type="ECO:0000256" key="4">
    <source>
        <dbReference type="ARBA" id="ARBA00023295"/>
    </source>
</evidence>
<keyword evidence="4 5" id="KW-0326">Glycosidase</keyword>
<dbReference type="PRINTS" id="PR00740">
    <property type="entry name" value="GLHYDRLASE27"/>
</dbReference>
<feature type="domain" description="Alpha galactosidase C-terminal" evidence="7">
    <location>
        <begin position="372"/>
        <end position="443"/>
    </location>
</feature>
<dbReference type="InterPro" id="IPR002241">
    <property type="entry name" value="Glyco_hydro_27"/>
</dbReference>
<keyword evidence="2 6" id="KW-0732">Signal</keyword>
<dbReference type="Pfam" id="PF16499">
    <property type="entry name" value="Melibiase_2"/>
    <property type="match status" value="1"/>
</dbReference>
<dbReference type="PANTHER" id="PTHR11452:SF42">
    <property type="entry name" value="ALPHA-GALACTOSIDASE"/>
    <property type="match status" value="1"/>
</dbReference>
<dbReference type="InterPro" id="IPR041233">
    <property type="entry name" value="Melibiase_C"/>
</dbReference>
<evidence type="ECO:0000256" key="3">
    <source>
        <dbReference type="ARBA" id="ARBA00022801"/>
    </source>
</evidence>
<evidence type="ECO:0000256" key="5">
    <source>
        <dbReference type="RuleBase" id="RU361168"/>
    </source>
</evidence>
<comment type="catalytic activity">
    <reaction evidence="5">
        <text>Hydrolysis of terminal, non-reducing alpha-D-galactose residues in alpha-D-galactosides, including galactose oligosaccharides, galactomannans and galactolipids.</text>
        <dbReference type="EC" id="3.2.1.22"/>
    </reaction>
</comment>
<proteinExistence type="inferred from homology"/>
<dbReference type="InterPro" id="IPR013783">
    <property type="entry name" value="Ig-like_fold"/>
</dbReference>
<dbReference type="InterPro" id="IPR017853">
    <property type="entry name" value="GH"/>
</dbReference>
<dbReference type="InterPro" id="IPR013780">
    <property type="entry name" value="Glyco_hydro_b"/>
</dbReference>
<gene>
    <name evidence="8" type="ORF">HNR46_001101</name>
</gene>
<dbReference type="Gene3D" id="2.60.40.10">
    <property type="entry name" value="Immunoglobulins"/>
    <property type="match status" value="1"/>
</dbReference>
<comment type="similarity">
    <text evidence="1 5">Belongs to the glycosyl hydrolase 27 family.</text>
</comment>
<evidence type="ECO:0000256" key="1">
    <source>
        <dbReference type="ARBA" id="ARBA00009743"/>
    </source>
</evidence>
<dbReference type="PANTHER" id="PTHR11452">
    <property type="entry name" value="ALPHA-GALACTOSIDASE/ALPHA-N-ACETYLGALACTOSAMINIDASE"/>
    <property type="match status" value="1"/>
</dbReference>
<dbReference type="SUPFAM" id="SSF51011">
    <property type="entry name" value="Glycosyl hydrolase domain"/>
    <property type="match status" value="1"/>
</dbReference>
<dbReference type="RefSeq" id="WP_221285024.1">
    <property type="nucleotide sequence ID" value="NZ_JACHFD010000004.1"/>
</dbReference>
<dbReference type="AlphaFoldDB" id="A0A840UXH7"/>
<dbReference type="Gene3D" id="3.20.20.70">
    <property type="entry name" value="Aldolase class I"/>
    <property type="match status" value="1"/>
</dbReference>
<comment type="caution">
    <text evidence="8">The sequence shown here is derived from an EMBL/GenBank/DDBJ whole genome shotgun (WGS) entry which is preliminary data.</text>
</comment>
<keyword evidence="5" id="KW-1015">Disulfide bond</keyword>
<dbReference type="SUPFAM" id="SSF49265">
    <property type="entry name" value="Fibronectin type III"/>
    <property type="match status" value="1"/>
</dbReference>
<accession>A0A840UXH7</accession>
<keyword evidence="3 5" id="KW-0378">Hydrolase</keyword>
<dbReference type="Gene3D" id="2.60.40.1180">
    <property type="entry name" value="Golgi alpha-mannosidase II"/>
    <property type="match status" value="1"/>
</dbReference>
<dbReference type="InterPro" id="IPR013785">
    <property type="entry name" value="Aldolase_TIM"/>
</dbReference>
<sequence>MHTTSRSLLLFVVGCLSPVSGAEPAFHAWAERPVMGWNSWDFYGTSVNEERIKAQTDYQAAVLLPHGWSLMTVDIQWYEPNATGFYYDETATLEMDAWGRLVPAPSRFPSAAEGAGFKPLADYVHGKGLKFGIHMMRGIPRQAWEQDLPVKGTSYTARDVADPTSICSWNPDMYGVDMTRPGAQAYYDSVMELAASWGVDFLKIDDLSRPYHQQEIEAIRKAIDHTGRPMVLSTSPGETPVSSGPHIEMHANQWRISDDFWDNWSALYDQFQRLHDWTPYRGPGHFPDADMLPLGKVEGGSPSASGRTTHFTTQEQYTLMSLWAIARSPLIHGGDMTQMDAFTLALLTNDEVIAVNQASTHNRQLFRDVDQVAWVADVEDSADKYLAVFNTGAATTTVSVDLARLGFTGAVEVSSLWDGTTDELASGVLAAEVEAHGAKLFRLSGAGLPTPWVESIEAGDREVTVEWEALEGALGYQVKRATLEAGPYVTVAEGVLETQFTDREVENGTTYYYAISAALAAGETPDSGALKATPVGVAGIVGWNYDRYGTVSGGRTAGVVPAANWNNSWPDNPTTDLIDQNGTVTTLDISYSSFNGWTTQYPQANPGMDADGHYNRELLNGYLNAGPASWSPAIVRSVVTLSEIPHGYYDLIVYFSSDAADREGSVSDGHQTFYFRTLGPASVAGENAILTETTQETSDDYPAANYAIFRGLSGTSQSVSVAMRDDDEWGGIAAIQVVPQADPLGTSTLEILSVADGVAVLTWSSTLGEVVVEQSADLSEWTPLDPQPEGPPVEIATPEATHFFRLSRP</sequence>
<dbReference type="InterPro" id="IPR036116">
    <property type="entry name" value="FN3_sf"/>
</dbReference>
<dbReference type="SUPFAM" id="SSF51445">
    <property type="entry name" value="(Trans)glycosidases"/>
    <property type="match status" value="1"/>
</dbReference>
<evidence type="ECO:0000256" key="6">
    <source>
        <dbReference type="SAM" id="SignalP"/>
    </source>
</evidence>
<feature type="chain" id="PRO_5032791432" description="Alpha-galactosidase" evidence="6">
    <location>
        <begin position="23"/>
        <end position="809"/>
    </location>
</feature>